<dbReference type="AlphaFoldDB" id="A0A6C0D4U7"/>
<evidence type="ECO:0000313" key="1">
    <source>
        <dbReference type="EMBL" id="QHT11402.1"/>
    </source>
</evidence>
<organism evidence="1">
    <name type="scientific">viral metagenome</name>
    <dbReference type="NCBI Taxonomy" id="1070528"/>
    <lineage>
        <taxon>unclassified sequences</taxon>
        <taxon>metagenomes</taxon>
        <taxon>organismal metagenomes</taxon>
    </lineage>
</organism>
<protein>
    <submittedName>
        <fullName evidence="1">Uncharacterized protein</fullName>
    </submittedName>
</protein>
<sequence length="253" mass="29702">MTPDTYYKDLQDYYKLKNSYETLKQKKINELAGTYGKDYDQKKQTFAKLKLKCINCKQDGGTLFTETSDLLRATCGNSVKPCKLDLAIKRKKFAHISERLSATKQALENYKKNIITTKLDFLFNYIEEERAIETFELLKQQLNNSQETYINLTTLYNSITHNEELQNLIQEKILVFENSKKQYAEALDLYKSSGQITYLKNAMEIYKTKMAPLGSEIMNLKYKSSYVEKNEQDQYIFFQNAYNLEDLIIELKD</sequence>
<name>A0A6C0D4U7_9ZZZZ</name>
<proteinExistence type="predicted"/>
<accession>A0A6C0D4U7</accession>
<reference evidence="1" key="1">
    <citation type="journal article" date="2020" name="Nature">
        <title>Giant virus diversity and host interactions through global metagenomics.</title>
        <authorList>
            <person name="Schulz F."/>
            <person name="Roux S."/>
            <person name="Paez-Espino D."/>
            <person name="Jungbluth S."/>
            <person name="Walsh D.A."/>
            <person name="Denef V.J."/>
            <person name="McMahon K.D."/>
            <person name="Konstantinidis K.T."/>
            <person name="Eloe-Fadrosh E.A."/>
            <person name="Kyrpides N.C."/>
            <person name="Woyke T."/>
        </authorList>
    </citation>
    <scope>NUCLEOTIDE SEQUENCE</scope>
    <source>
        <strain evidence="1">GVMAG-M-3300023174-116</strain>
    </source>
</reference>
<dbReference type="EMBL" id="MN739534">
    <property type="protein sequence ID" value="QHT11402.1"/>
    <property type="molecule type" value="Genomic_DNA"/>
</dbReference>